<evidence type="ECO:0000313" key="3">
    <source>
        <dbReference type="EMBL" id="GGI08715.1"/>
    </source>
</evidence>
<dbReference type="Gene3D" id="3.40.50.850">
    <property type="entry name" value="Isochorismatase-like"/>
    <property type="match status" value="1"/>
</dbReference>
<organism evidence="3 4">
    <name type="scientific">Egicoccus halophilus</name>
    <dbReference type="NCBI Taxonomy" id="1670830"/>
    <lineage>
        <taxon>Bacteria</taxon>
        <taxon>Bacillati</taxon>
        <taxon>Actinomycetota</taxon>
        <taxon>Nitriliruptoria</taxon>
        <taxon>Egicoccales</taxon>
        <taxon>Egicoccaceae</taxon>
        <taxon>Egicoccus</taxon>
    </lineage>
</organism>
<gene>
    <name evidence="3" type="ORF">GCM10011354_30480</name>
</gene>
<evidence type="ECO:0000259" key="2">
    <source>
        <dbReference type="Pfam" id="PF00857"/>
    </source>
</evidence>
<feature type="domain" description="Isochorismatase-like" evidence="2">
    <location>
        <begin position="7"/>
        <end position="151"/>
    </location>
</feature>
<dbReference type="Pfam" id="PF00857">
    <property type="entry name" value="Isochorismatase"/>
    <property type="match status" value="1"/>
</dbReference>
<dbReference type="RefSeq" id="WP_130650443.1">
    <property type="nucleotide sequence ID" value="NZ_BMHA01000012.1"/>
</dbReference>
<keyword evidence="4" id="KW-1185">Reference proteome</keyword>
<dbReference type="OrthoDB" id="9794942at2"/>
<dbReference type="SUPFAM" id="SSF52499">
    <property type="entry name" value="Isochorismatase-like hydrolases"/>
    <property type="match status" value="1"/>
</dbReference>
<dbReference type="InterPro" id="IPR050272">
    <property type="entry name" value="Isochorismatase-like_hydrls"/>
</dbReference>
<accession>A0A8J3EV05</accession>
<protein>
    <submittedName>
        <fullName evidence="3">Isochorismatase</fullName>
    </submittedName>
</protein>
<name>A0A8J3EV05_9ACTN</name>
<reference evidence="3" key="1">
    <citation type="journal article" date="2014" name="Int. J. Syst. Evol. Microbiol.">
        <title>Complete genome sequence of Corynebacterium casei LMG S-19264T (=DSM 44701T), isolated from a smear-ripened cheese.</title>
        <authorList>
            <consortium name="US DOE Joint Genome Institute (JGI-PGF)"/>
            <person name="Walter F."/>
            <person name="Albersmeier A."/>
            <person name="Kalinowski J."/>
            <person name="Ruckert C."/>
        </authorList>
    </citation>
    <scope>NUCLEOTIDE SEQUENCE</scope>
    <source>
        <strain evidence="3">CGMCC 1.14988</strain>
    </source>
</reference>
<dbReference type="GO" id="GO:0016787">
    <property type="term" value="F:hydrolase activity"/>
    <property type="evidence" value="ECO:0007669"/>
    <property type="project" value="UniProtKB-KW"/>
</dbReference>
<dbReference type="PANTHER" id="PTHR43540:SF6">
    <property type="entry name" value="ISOCHORISMATASE-LIKE DOMAIN-CONTAINING PROTEIN"/>
    <property type="match status" value="1"/>
</dbReference>
<keyword evidence="1" id="KW-0378">Hydrolase</keyword>
<dbReference type="AlphaFoldDB" id="A0A8J3EV05"/>
<dbReference type="Proteomes" id="UP000650511">
    <property type="component" value="Unassembled WGS sequence"/>
</dbReference>
<dbReference type="InterPro" id="IPR036380">
    <property type="entry name" value="Isochorismatase-like_sf"/>
</dbReference>
<dbReference type="PANTHER" id="PTHR43540">
    <property type="entry name" value="PEROXYUREIDOACRYLATE/UREIDOACRYLATE AMIDOHYDROLASE-RELATED"/>
    <property type="match status" value="1"/>
</dbReference>
<reference evidence="3" key="2">
    <citation type="submission" date="2020-09" db="EMBL/GenBank/DDBJ databases">
        <authorList>
            <person name="Sun Q."/>
            <person name="Zhou Y."/>
        </authorList>
    </citation>
    <scope>NUCLEOTIDE SEQUENCE</scope>
    <source>
        <strain evidence="3">CGMCC 1.14988</strain>
    </source>
</reference>
<evidence type="ECO:0000313" key="4">
    <source>
        <dbReference type="Proteomes" id="UP000650511"/>
    </source>
</evidence>
<dbReference type="InterPro" id="IPR000868">
    <property type="entry name" value="Isochorismatase-like_dom"/>
</dbReference>
<evidence type="ECO:0000256" key="1">
    <source>
        <dbReference type="ARBA" id="ARBA00022801"/>
    </source>
</evidence>
<comment type="caution">
    <text evidence="3">The sequence shown here is derived from an EMBL/GenBank/DDBJ whole genome shotgun (WGS) entry which is preliminary data.</text>
</comment>
<dbReference type="EMBL" id="BMHA01000012">
    <property type="protein sequence ID" value="GGI08715.1"/>
    <property type="molecule type" value="Genomic_DNA"/>
</dbReference>
<proteinExistence type="predicted"/>
<sequence length="209" mass="22006">MDTPRRALVVIDAQQQYFDGMLAVEHPPRAESIARIGEAFDTATANGIPVVVVQHELPEDAPVFAAGSDEQRLHPEIERRADHAAKRVTKVFASVFEGTGLTDWLRAEGIDTVTLTGYMTNNCVIGSAADAEPLGLTVEVLADATGAIPLANAAGSASAETVHETLMALLHSNWAAVTPTDRWLEAVEAGAALERGNLVESALAGRDGG</sequence>